<protein>
    <recommendedName>
        <fullName evidence="2">DUF7146 domain-containing protein</fullName>
    </recommendedName>
</protein>
<evidence type="ECO:0000259" key="2">
    <source>
        <dbReference type="Pfam" id="PF23639"/>
    </source>
</evidence>
<sequence length="393" mass="43840">MTRNNDADEIRDKLNARITQVCDYFYGGWMVDPSNKNNGLMTPSQKGKRISSSFKVHLAGNRQGQWYRHSKSVGGGSVELVAYALGYDPKSDEGYREAFRWARGWLGLGGRQETDEERKEREARQAKESEARERRRREQEQEDLKRAQRKAYTAGEIAKQCRPIGGTAAEAYLCGSAKGQRKLPALSKWPSDQREHIGFHANLEMDNLRVYEDGPNGPILVKRGPSFPALVFFLRDPFGDVVSLQRVFLDGTAGVKITQINHNIPDAKVMFASSSGAACRIGGDGPRIGLLEGGETALGNWALHDFQYPMWAAMSTSGLVRFEAPGFVERIDIFPDSDDATLQREDVGEPPGELAAKQCAANQRAVGIRTVVNEACLHKCDNLDLWETYRELQ</sequence>
<dbReference type="EMBL" id="BMXE01000004">
    <property type="protein sequence ID" value="GHB33906.1"/>
    <property type="molecule type" value="Genomic_DNA"/>
</dbReference>
<comment type="caution">
    <text evidence="3">The sequence shown here is derived from an EMBL/GenBank/DDBJ whole genome shotgun (WGS) entry which is preliminary data.</text>
</comment>
<reference evidence="4" key="1">
    <citation type="journal article" date="2019" name="Int. J. Syst. Evol. Microbiol.">
        <title>The Global Catalogue of Microorganisms (GCM) 10K type strain sequencing project: providing services to taxonomists for standard genome sequencing and annotation.</title>
        <authorList>
            <consortium name="The Broad Institute Genomics Platform"/>
            <consortium name="The Broad Institute Genome Sequencing Center for Infectious Disease"/>
            <person name="Wu L."/>
            <person name="Ma J."/>
        </authorList>
    </citation>
    <scope>NUCLEOTIDE SEQUENCE [LARGE SCALE GENOMIC DNA]</scope>
    <source>
        <strain evidence="4">KCTC 12861</strain>
    </source>
</reference>
<evidence type="ECO:0000313" key="4">
    <source>
        <dbReference type="Proteomes" id="UP000637980"/>
    </source>
</evidence>
<gene>
    <name evidence="3" type="ORF">GCM10007094_23530</name>
</gene>
<keyword evidence="4" id="KW-1185">Reference proteome</keyword>
<dbReference type="Pfam" id="PF23639">
    <property type="entry name" value="DUF7146"/>
    <property type="match status" value="1"/>
</dbReference>
<evidence type="ECO:0000256" key="1">
    <source>
        <dbReference type="SAM" id="MobiDB-lite"/>
    </source>
</evidence>
<feature type="domain" description="DUF7146" evidence="2">
    <location>
        <begin position="150"/>
        <end position="280"/>
    </location>
</feature>
<feature type="compositionally biased region" description="Basic and acidic residues" evidence="1">
    <location>
        <begin position="112"/>
        <end position="146"/>
    </location>
</feature>
<proteinExistence type="predicted"/>
<dbReference type="InterPro" id="IPR055570">
    <property type="entry name" value="DUF7146"/>
</dbReference>
<dbReference type="RefSeq" id="WP_189436996.1">
    <property type="nucleotide sequence ID" value="NZ_BMXE01000004.1"/>
</dbReference>
<organism evidence="3 4">
    <name type="scientific">Pseudovibrio japonicus</name>
    <dbReference type="NCBI Taxonomy" id="366534"/>
    <lineage>
        <taxon>Bacteria</taxon>
        <taxon>Pseudomonadati</taxon>
        <taxon>Pseudomonadota</taxon>
        <taxon>Alphaproteobacteria</taxon>
        <taxon>Hyphomicrobiales</taxon>
        <taxon>Stappiaceae</taxon>
        <taxon>Pseudovibrio</taxon>
    </lineage>
</organism>
<name>A0ABQ3EGJ7_9HYPH</name>
<feature type="region of interest" description="Disordered" evidence="1">
    <location>
        <begin position="111"/>
        <end position="149"/>
    </location>
</feature>
<evidence type="ECO:0000313" key="3">
    <source>
        <dbReference type="EMBL" id="GHB33906.1"/>
    </source>
</evidence>
<accession>A0ABQ3EGJ7</accession>
<dbReference type="Proteomes" id="UP000637980">
    <property type="component" value="Unassembled WGS sequence"/>
</dbReference>